<evidence type="ECO:0008006" key="3">
    <source>
        <dbReference type="Google" id="ProtNLM"/>
    </source>
</evidence>
<gene>
    <name evidence="1" type="ORF">GCM10022422_21000</name>
</gene>
<organism evidence="1 2">
    <name type="scientific">Flavobacterium ginsengisoli</name>
    <dbReference type="NCBI Taxonomy" id="871694"/>
    <lineage>
        <taxon>Bacteria</taxon>
        <taxon>Pseudomonadati</taxon>
        <taxon>Bacteroidota</taxon>
        <taxon>Flavobacteriia</taxon>
        <taxon>Flavobacteriales</taxon>
        <taxon>Flavobacteriaceae</taxon>
        <taxon>Flavobacterium</taxon>
    </lineage>
</organism>
<protein>
    <recommendedName>
        <fullName evidence="3">DUF4412 domain-containing protein</fullName>
    </recommendedName>
</protein>
<evidence type="ECO:0000313" key="1">
    <source>
        <dbReference type="EMBL" id="GAA3737507.1"/>
    </source>
</evidence>
<comment type="caution">
    <text evidence="1">The sequence shown here is derived from an EMBL/GenBank/DDBJ whole genome shotgun (WGS) entry which is preliminary data.</text>
</comment>
<reference evidence="2" key="1">
    <citation type="journal article" date="2019" name="Int. J. Syst. Evol. Microbiol.">
        <title>The Global Catalogue of Microorganisms (GCM) 10K type strain sequencing project: providing services to taxonomists for standard genome sequencing and annotation.</title>
        <authorList>
            <consortium name="The Broad Institute Genomics Platform"/>
            <consortium name="The Broad Institute Genome Sequencing Center for Infectious Disease"/>
            <person name="Wu L."/>
            <person name="Ma J."/>
        </authorList>
    </citation>
    <scope>NUCLEOTIDE SEQUENCE [LARGE SCALE GENOMIC DNA]</scope>
    <source>
        <strain evidence="2">JCM 17336</strain>
    </source>
</reference>
<name>A0ABP7FGH0_9FLAO</name>
<evidence type="ECO:0000313" key="2">
    <source>
        <dbReference type="Proteomes" id="UP001501367"/>
    </source>
</evidence>
<dbReference type="RefSeq" id="WP_278020554.1">
    <property type="nucleotide sequence ID" value="NZ_BAABDT010000003.1"/>
</dbReference>
<sequence length="194" mass="23071">MKLKTVLNISLFLLSFGKTIAQNDDLSSLRYQFSKEVFEKKYSRKYFERFKGKILILNENSIQFDEKTLILTNVNNDYISIFTKGVFYPNIITENSTSILKTKEELSKMTKDEKMIYNFNKTDSIRISNFHELKRLNPNPQTKRFVFWRYRKGMVNPTECYFELENKKASTETSLADFIENSQLTFYYRGTIII</sequence>
<keyword evidence="2" id="KW-1185">Reference proteome</keyword>
<dbReference type="EMBL" id="BAABDT010000003">
    <property type="protein sequence ID" value="GAA3737507.1"/>
    <property type="molecule type" value="Genomic_DNA"/>
</dbReference>
<accession>A0ABP7FGH0</accession>
<dbReference type="Proteomes" id="UP001501367">
    <property type="component" value="Unassembled WGS sequence"/>
</dbReference>
<proteinExistence type="predicted"/>